<sequence length="221" mass="24277">MMGESQHKFDAPLIIAMKGHPGGGKTTLARSIASSLKIPLIDKDDILDCTLHLQNTLIPSSPTTLSPLLNDLSYNAIWQVASTQLRLGLSVIVDSPLSRKAHLDRLREIAASVGGRILIVECKPKDEAEWRRRLERRGAETSLIPGGPGWHKPATWRDIETRLEGYGGCTEYDVGDVPKMVVDTTGPVKFDQLCSDVLEFIVAHGGASPSYHHHHQTSKEM</sequence>
<organism evidence="1 2">
    <name type="scientific">Bauhinia variegata</name>
    <name type="common">Purple orchid tree</name>
    <name type="synonym">Phanera variegata</name>
    <dbReference type="NCBI Taxonomy" id="167791"/>
    <lineage>
        <taxon>Eukaryota</taxon>
        <taxon>Viridiplantae</taxon>
        <taxon>Streptophyta</taxon>
        <taxon>Embryophyta</taxon>
        <taxon>Tracheophyta</taxon>
        <taxon>Spermatophyta</taxon>
        <taxon>Magnoliopsida</taxon>
        <taxon>eudicotyledons</taxon>
        <taxon>Gunneridae</taxon>
        <taxon>Pentapetalae</taxon>
        <taxon>rosids</taxon>
        <taxon>fabids</taxon>
        <taxon>Fabales</taxon>
        <taxon>Fabaceae</taxon>
        <taxon>Cercidoideae</taxon>
        <taxon>Cercideae</taxon>
        <taxon>Bauhiniinae</taxon>
        <taxon>Bauhinia</taxon>
    </lineage>
</organism>
<reference evidence="1 2" key="1">
    <citation type="journal article" date="2022" name="DNA Res.">
        <title>Chromosomal-level genome assembly of the orchid tree Bauhinia variegata (Leguminosae; Cercidoideae) supports the allotetraploid origin hypothesis of Bauhinia.</title>
        <authorList>
            <person name="Zhong Y."/>
            <person name="Chen Y."/>
            <person name="Zheng D."/>
            <person name="Pang J."/>
            <person name="Liu Y."/>
            <person name="Luo S."/>
            <person name="Meng S."/>
            <person name="Qian L."/>
            <person name="Wei D."/>
            <person name="Dai S."/>
            <person name="Zhou R."/>
        </authorList>
    </citation>
    <scope>NUCLEOTIDE SEQUENCE [LARGE SCALE GENOMIC DNA]</scope>
    <source>
        <strain evidence="1">BV-YZ2020</strain>
    </source>
</reference>
<dbReference type="Proteomes" id="UP000828941">
    <property type="component" value="Chromosome 12"/>
</dbReference>
<comment type="caution">
    <text evidence="1">The sequence shown here is derived from an EMBL/GenBank/DDBJ whole genome shotgun (WGS) entry which is preliminary data.</text>
</comment>
<name>A0ACB9L998_BAUVA</name>
<evidence type="ECO:0000313" key="2">
    <source>
        <dbReference type="Proteomes" id="UP000828941"/>
    </source>
</evidence>
<dbReference type="EMBL" id="CM039437">
    <property type="protein sequence ID" value="KAI4305967.1"/>
    <property type="molecule type" value="Genomic_DNA"/>
</dbReference>
<keyword evidence="2" id="KW-1185">Reference proteome</keyword>
<proteinExistence type="predicted"/>
<accession>A0ACB9L998</accession>
<gene>
    <name evidence="1" type="ORF">L6164_029290</name>
</gene>
<protein>
    <submittedName>
        <fullName evidence="1">Uncharacterized protein</fullName>
    </submittedName>
</protein>
<evidence type="ECO:0000313" key="1">
    <source>
        <dbReference type="EMBL" id="KAI4305967.1"/>
    </source>
</evidence>